<evidence type="ECO:0000259" key="5">
    <source>
        <dbReference type="PROSITE" id="PS50977"/>
    </source>
</evidence>
<dbReference type="InterPro" id="IPR036271">
    <property type="entry name" value="Tet_transcr_reg_TetR-rel_C_sf"/>
</dbReference>
<feature type="DNA-binding region" description="H-T-H motif" evidence="4">
    <location>
        <begin position="28"/>
        <end position="47"/>
    </location>
</feature>
<organism evidence="6">
    <name type="scientific">Leptolyngbya sp. NK1-12</name>
    <dbReference type="NCBI Taxonomy" id="2547451"/>
    <lineage>
        <taxon>Bacteria</taxon>
        <taxon>Bacillati</taxon>
        <taxon>Cyanobacteriota</taxon>
        <taxon>Cyanophyceae</taxon>
        <taxon>Leptolyngbyales</taxon>
        <taxon>Leptolyngbyaceae</taxon>
        <taxon>Leptolyngbya group</taxon>
        <taxon>Leptolyngbya</taxon>
    </lineage>
</organism>
<dbReference type="SUPFAM" id="SSF46689">
    <property type="entry name" value="Homeodomain-like"/>
    <property type="match status" value="1"/>
</dbReference>
<proteinExistence type="predicted"/>
<dbReference type="RefSeq" id="WP_316429801.1">
    <property type="nucleotide sequence ID" value="NZ_CP053586.1"/>
</dbReference>
<keyword evidence="3" id="KW-0804">Transcription</keyword>
<evidence type="ECO:0000256" key="3">
    <source>
        <dbReference type="ARBA" id="ARBA00023163"/>
    </source>
</evidence>
<dbReference type="GO" id="GO:0003677">
    <property type="term" value="F:DNA binding"/>
    <property type="evidence" value="ECO:0007669"/>
    <property type="project" value="UniProtKB-UniRule"/>
</dbReference>
<dbReference type="Pfam" id="PF21993">
    <property type="entry name" value="TetR_C_13_2"/>
    <property type="match status" value="1"/>
</dbReference>
<feature type="domain" description="HTH tetR-type" evidence="5">
    <location>
        <begin position="5"/>
        <end position="65"/>
    </location>
</feature>
<dbReference type="PANTHER" id="PTHR47506:SF7">
    <property type="entry name" value="TRANSCRIPTIONAL REGULATORY PROTEIN"/>
    <property type="match status" value="1"/>
</dbReference>
<dbReference type="PANTHER" id="PTHR47506">
    <property type="entry name" value="TRANSCRIPTIONAL REGULATORY PROTEIN"/>
    <property type="match status" value="1"/>
</dbReference>
<reference evidence="6" key="1">
    <citation type="submission" date="2020-05" db="EMBL/GenBank/DDBJ databases">
        <authorList>
            <person name="Zhu T."/>
            <person name="Keshari N."/>
            <person name="Lu X."/>
        </authorList>
    </citation>
    <scope>NUCLEOTIDE SEQUENCE</scope>
    <source>
        <strain evidence="6">NK1-12</strain>
    </source>
</reference>
<sequence>MPAPSIPKSEVLDRLTKTFRTYGYEGASLAKLSEAAGLGRSSLYHYFPGGKEEMAQAVLAHANAWLETHVLTPLVSADSPEKRLRAMANQLESFYEGGQEACLLGIMALGDARDLFQQEISTAITSWVNAIATVFRDAGYPPTKATKLASEVVRDIQGALVLSRGLNDTKLFRDLLRELPNRARTAAQSG</sequence>
<evidence type="ECO:0000313" key="6">
    <source>
        <dbReference type="EMBL" id="WNZ24148.1"/>
    </source>
</evidence>
<protein>
    <submittedName>
        <fullName evidence="6">TetR/AcrR family transcriptional regulator</fullName>
    </submittedName>
</protein>
<gene>
    <name evidence="6" type="ORF">HJG54_15635</name>
</gene>
<accession>A0AA96WFB8</accession>
<evidence type="ECO:0000256" key="2">
    <source>
        <dbReference type="ARBA" id="ARBA00023125"/>
    </source>
</evidence>
<keyword evidence="2 4" id="KW-0238">DNA-binding</keyword>
<dbReference type="Gene3D" id="1.10.357.10">
    <property type="entry name" value="Tetracycline Repressor, domain 2"/>
    <property type="match status" value="1"/>
</dbReference>
<dbReference type="PROSITE" id="PS50977">
    <property type="entry name" value="HTH_TETR_2"/>
    <property type="match status" value="1"/>
</dbReference>
<keyword evidence="1" id="KW-0805">Transcription regulation</keyword>
<name>A0AA96WFB8_9CYAN</name>
<dbReference type="InterPro" id="IPR001647">
    <property type="entry name" value="HTH_TetR"/>
</dbReference>
<dbReference type="Pfam" id="PF00440">
    <property type="entry name" value="TetR_N"/>
    <property type="match status" value="1"/>
</dbReference>
<dbReference type="AlphaFoldDB" id="A0AA96WFB8"/>
<evidence type="ECO:0000256" key="1">
    <source>
        <dbReference type="ARBA" id="ARBA00023015"/>
    </source>
</evidence>
<dbReference type="InterPro" id="IPR009057">
    <property type="entry name" value="Homeodomain-like_sf"/>
</dbReference>
<dbReference type="SUPFAM" id="SSF48498">
    <property type="entry name" value="Tetracyclin repressor-like, C-terminal domain"/>
    <property type="match status" value="1"/>
</dbReference>
<dbReference type="EMBL" id="CP053586">
    <property type="protein sequence ID" value="WNZ24148.1"/>
    <property type="molecule type" value="Genomic_DNA"/>
</dbReference>
<dbReference type="InterPro" id="IPR054156">
    <property type="entry name" value="YxaF_TetR_C"/>
</dbReference>
<evidence type="ECO:0000256" key="4">
    <source>
        <dbReference type="PROSITE-ProRule" id="PRU00335"/>
    </source>
</evidence>